<evidence type="ECO:0000313" key="3">
    <source>
        <dbReference type="EMBL" id="SNV77308.1"/>
    </source>
</evidence>
<organism evidence="2 4">
    <name type="scientific">Corynebacterium imitans</name>
    <dbReference type="NCBI Taxonomy" id="156978"/>
    <lineage>
        <taxon>Bacteria</taxon>
        <taxon>Bacillati</taxon>
        <taxon>Actinomycetota</taxon>
        <taxon>Actinomycetes</taxon>
        <taxon>Mycobacteriales</taxon>
        <taxon>Corynebacteriaceae</taxon>
        <taxon>Corynebacterium</taxon>
    </lineage>
</organism>
<sequence length="155" mass="16595">MATQRKPVSVVKRNRLILTTDIGLALALLAAVLQFFNSDLSAALWIGGGLLAAVGLVWLRQSIGGADLPGAELDEYETRRHVEAREDGLRGAIILSSALFAVAGCVALAARFSPEVSSIDVALFFAKLLYCQMVWIPFAVARSLAGKINRDELIA</sequence>
<evidence type="ECO:0000313" key="2">
    <source>
        <dbReference type="EMBL" id="AIJ33933.1"/>
    </source>
</evidence>
<reference evidence="3 5" key="2">
    <citation type="submission" date="2017-06" db="EMBL/GenBank/DDBJ databases">
        <authorList>
            <consortium name="Pathogen Informatics"/>
        </authorList>
    </citation>
    <scope>NUCLEOTIDE SEQUENCE [LARGE SCALE GENOMIC DNA]</scope>
    <source>
        <strain evidence="3 5">NCTC13015</strain>
    </source>
</reference>
<keyword evidence="1" id="KW-0472">Membrane</keyword>
<dbReference type="OrthoDB" id="4408746at2"/>
<keyword evidence="1" id="KW-1133">Transmembrane helix</keyword>
<evidence type="ECO:0000256" key="1">
    <source>
        <dbReference type="SAM" id="Phobius"/>
    </source>
</evidence>
<keyword evidence="4" id="KW-1185">Reference proteome</keyword>
<accession>A0A076NKJ1</accession>
<feature type="transmembrane region" description="Helical" evidence="1">
    <location>
        <begin position="16"/>
        <end position="36"/>
    </location>
</feature>
<reference evidence="2 4" key="1">
    <citation type="submission" date="2014-08" db="EMBL/GenBank/DDBJ databases">
        <title>Complete genome sequence of Corynebacterium imitans DSM 44264, isolated from a five-month-old boy with suspected pharyngeal diphtheria.</title>
        <authorList>
            <person name="Mollmann S."/>
            <person name="Albersmeier A."/>
            <person name="Ruckert C."/>
            <person name="Tauch A."/>
        </authorList>
    </citation>
    <scope>NUCLEOTIDE SEQUENCE [LARGE SCALE GENOMIC DNA]</scope>
    <source>
        <strain evidence="2 4">DSM 44264</strain>
    </source>
</reference>
<proteinExistence type="predicted"/>
<evidence type="ECO:0000313" key="4">
    <source>
        <dbReference type="Proteomes" id="UP000028780"/>
    </source>
</evidence>
<gene>
    <name evidence="2" type="ORF">CIMIT_08435</name>
    <name evidence="3" type="ORF">SAMEA4535761_01747</name>
</gene>
<dbReference type="KEGG" id="cii:CIMIT_08435"/>
<protein>
    <submittedName>
        <fullName evidence="2">Uncharacterized protein</fullName>
    </submittedName>
</protein>
<dbReference type="Proteomes" id="UP000215374">
    <property type="component" value="Chromosome 1"/>
</dbReference>
<evidence type="ECO:0000313" key="5">
    <source>
        <dbReference type="Proteomes" id="UP000215374"/>
    </source>
</evidence>
<dbReference type="EMBL" id="CP009211">
    <property type="protein sequence ID" value="AIJ33933.1"/>
    <property type="molecule type" value="Genomic_DNA"/>
</dbReference>
<keyword evidence="1" id="KW-0812">Transmembrane</keyword>
<feature type="transmembrane region" description="Helical" evidence="1">
    <location>
        <begin position="42"/>
        <end position="59"/>
    </location>
</feature>
<dbReference type="HOGENOM" id="CLU_1790907_0_0_11"/>
<feature type="transmembrane region" description="Helical" evidence="1">
    <location>
        <begin position="89"/>
        <end position="110"/>
    </location>
</feature>
<dbReference type="Proteomes" id="UP000028780">
    <property type="component" value="Chromosome"/>
</dbReference>
<dbReference type="eggNOG" id="ENOG5031IPH">
    <property type="taxonomic scope" value="Bacteria"/>
</dbReference>
<dbReference type="AlphaFoldDB" id="A0A076NKJ1"/>
<dbReference type="EMBL" id="LT906467">
    <property type="protein sequence ID" value="SNV77308.1"/>
    <property type="molecule type" value="Genomic_DNA"/>
</dbReference>
<feature type="transmembrane region" description="Helical" evidence="1">
    <location>
        <begin position="122"/>
        <end position="141"/>
    </location>
</feature>
<name>A0A076NKJ1_9CORY</name>
<dbReference type="STRING" id="156978.CIMIT_08435"/>